<dbReference type="GO" id="GO:0006888">
    <property type="term" value="P:endoplasmic reticulum to Golgi vesicle-mediated transport"/>
    <property type="evidence" value="ECO:0007669"/>
    <property type="project" value="TreeGrafter"/>
</dbReference>
<proteinExistence type="predicted"/>
<dbReference type="GO" id="GO:0005789">
    <property type="term" value="C:endoplasmic reticulum membrane"/>
    <property type="evidence" value="ECO:0007669"/>
    <property type="project" value="TreeGrafter"/>
</dbReference>
<protein>
    <submittedName>
        <fullName evidence="2">Uncharacterized protein</fullName>
    </submittedName>
</protein>
<reference evidence="2" key="1">
    <citation type="journal article" date="2010" name="Nature">
        <title>The sequence and de novo assembly of the giant panda genome.</title>
        <authorList>
            <person name="Li R."/>
            <person name="Fan W."/>
            <person name="Tian G."/>
            <person name="Zhu H."/>
            <person name="He L."/>
            <person name="Cai J."/>
            <person name="Huang Q."/>
            <person name="Cai Q."/>
            <person name="Li B."/>
            <person name="Bai Y."/>
            <person name="Zhang Z."/>
            <person name="Zhang Y."/>
            <person name="Wang W."/>
            <person name="Li J."/>
            <person name="Wei F."/>
            <person name="Li H."/>
            <person name="Jian M."/>
            <person name="Li J."/>
            <person name="Zhang Z."/>
            <person name="Nielsen R."/>
            <person name="Li D."/>
            <person name="Gu W."/>
            <person name="Yang Z."/>
            <person name="Xuan Z."/>
            <person name="Ryder O.A."/>
            <person name="Leung F.C."/>
            <person name="Zhou Y."/>
            <person name="Cao J."/>
            <person name="Sun X."/>
            <person name="Fu Y."/>
            <person name="Fang X."/>
            <person name="Guo X."/>
            <person name="Wang B."/>
            <person name="Hou R."/>
            <person name="Shen F."/>
            <person name="Mu B."/>
            <person name="Ni P."/>
            <person name="Lin R."/>
            <person name="Qian W."/>
            <person name="Wang G."/>
            <person name="Yu C."/>
            <person name="Nie W."/>
            <person name="Wang J."/>
            <person name="Wu Z."/>
            <person name="Liang H."/>
            <person name="Min J."/>
            <person name="Wu Q."/>
            <person name="Cheng S."/>
            <person name="Ruan J."/>
            <person name="Wang M."/>
            <person name="Shi Z."/>
            <person name="Wen M."/>
            <person name="Liu B."/>
            <person name="Ren X."/>
            <person name="Zheng H."/>
            <person name="Dong D."/>
            <person name="Cook K."/>
            <person name="Shan G."/>
            <person name="Zhang H."/>
            <person name="Kosiol C."/>
            <person name="Xie X."/>
            <person name="Lu Z."/>
            <person name="Zheng H."/>
            <person name="Li Y."/>
            <person name="Steiner C.C."/>
            <person name="Lam T.T."/>
            <person name="Lin S."/>
            <person name="Zhang Q."/>
            <person name="Li G."/>
            <person name="Tian J."/>
            <person name="Gong T."/>
            <person name="Liu H."/>
            <person name="Zhang D."/>
            <person name="Fang L."/>
            <person name="Ye C."/>
            <person name="Zhang J."/>
            <person name="Hu W."/>
            <person name="Xu A."/>
            <person name="Ren Y."/>
            <person name="Zhang G."/>
            <person name="Bruford M.W."/>
            <person name="Li Q."/>
            <person name="Ma L."/>
            <person name="Guo Y."/>
            <person name="An N."/>
            <person name="Hu Y."/>
            <person name="Zheng Y."/>
            <person name="Shi Y."/>
            <person name="Li Z."/>
            <person name="Liu Q."/>
            <person name="Chen Y."/>
            <person name="Zhao J."/>
            <person name="Qu N."/>
            <person name="Zhao S."/>
            <person name="Tian F."/>
            <person name="Wang X."/>
            <person name="Wang H."/>
            <person name="Xu L."/>
            <person name="Liu X."/>
            <person name="Vinar T."/>
            <person name="Wang Y."/>
            <person name="Lam T.W."/>
            <person name="Yiu S.M."/>
            <person name="Liu S."/>
            <person name="Zhang H."/>
            <person name="Li D."/>
            <person name="Huang Y."/>
            <person name="Wang X."/>
            <person name="Yang G."/>
            <person name="Jiang Z."/>
            <person name="Wang J."/>
            <person name="Qin N."/>
            <person name="Li L."/>
            <person name="Li J."/>
            <person name="Bolund L."/>
            <person name="Kristiansen K."/>
            <person name="Wong G.K."/>
            <person name="Olson M."/>
            <person name="Zhang X."/>
            <person name="Li S."/>
            <person name="Yang H."/>
            <person name="Wang J."/>
            <person name="Wang J."/>
        </authorList>
    </citation>
    <scope>NUCLEOTIDE SEQUENCE [LARGE SCALE GENOMIC DNA]</scope>
</reference>
<keyword evidence="1" id="KW-0175">Coiled coil</keyword>
<organism evidence="2">
    <name type="scientific">Ailuropoda melanoleuca</name>
    <name type="common">Giant panda</name>
    <dbReference type="NCBI Taxonomy" id="9646"/>
    <lineage>
        <taxon>Eukaryota</taxon>
        <taxon>Metazoa</taxon>
        <taxon>Chordata</taxon>
        <taxon>Craniata</taxon>
        <taxon>Vertebrata</taxon>
        <taxon>Euteleostomi</taxon>
        <taxon>Mammalia</taxon>
        <taxon>Eutheria</taxon>
        <taxon>Laurasiatheria</taxon>
        <taxon>Carnivora</taxon>
        <taxon>Caniformia</taxon>
        <taxon>Ursidae</taxon>
        <taxon>Ailuropoda</taxon>
    </lineage>
</organism>
<dbReference type="PANTHER" id="PTHR23158:SF59">
    <property type="match status" value="1"/>
</dbReference>
<dbReference type="GO" id="GO:0009306">
    <property type="term" value="P:protein secretion"/>
    <property type="evidence" value="ECO:0007669"/>
    <property type="project" value="TreeGrafter"/>
</dbReference>
<evidence type="ECO:0000256" key="1">
    <source>
        <dbReference type="ARBA" id="ARBA00023054"/>
    </source>
</evidence>
<sequence length="153" mass="17700">SPRSPNGQQQARATQPWAERAEIAVLTRRLHSLQTQEASLREENSQLDHGIQHLKLKLQNVPDEQDQHILQLHRKMFPEEDQCLALKKKLASLYREMNFSCQVCNIYKKIAQDLGEELERDACHSRKAVAVHHDRLAKSWVAAASSQRKFKEL</sequence>
<dbReference type="InParanoid" id="D2GY96"/>
<dbReference type="EMBL" id="GL192377">
    <property type="protein sequence ID" value="EFB25582.1"/>
    <property type="molecule type" value="Genomic_DNA"/>
</dbReference>
<evidence type="ECO:0000313" key="2">
    <source>
        <dbReference type="EMBL" id="EFB25582.1"/>
    </source>
</evidence>
<name>D2GY96_AILME</name>
<feature type="non-terminal residue" evidence="2">
    <location>
        <position position="1"/>
    </location>
</feature>
<dbReference type="GO" id="GO:0070971">
    <property type="term" value="C:endoplasmic reticulum exit site"/>
    <property type="evidence" value="ECO:0007669"/>
    <property type="project" value="TreeGrafter"/>
</dbReference>
<gene>
    <name evidence="2" type="ORF">PANDA_001948</name>
</gene>
<dbReference type="InterPro" id="IPR051500">
    <property type="entry name" value="cTAGE_MIA/OTOR"/>
</dbReference>
<accession>D2GY96</accession>
<feature type="non-terminal residue" evidence="2">
    <location>
        <position position="153"/>
    </location>
</feature>
<dbReference type="PANTHER" id="PTHR23158">
    <property type="entry name" value="MELANOMA INHIBITORY ACTIVITY-RELATED"/>
    <property type="match status" value="1"/>
</dbReference>
<dbReference type="AlphaFoldDB" id="D2GY96"/>
<dbReference type="GO" id="GO:0035459">
    <property type="term" value="P:vesicle cargo loading"/>
    <property type="evidence" value="ECO:0007669"/>
    <property type="project" value="TreeGrafter"/>
</dbReference>